<dbReference type="Proteomes" id="UP001163266">
    <property type="component" value="Chromosome"/>
</dbReference>
<keyword evidence="7" id="KW-1185">Reference proteome</keyword>
<dbReference type="Gene3D" id="3.40.50.1000">
    <property type="entry name" value="HAD superfamily/HAD-like"/>
    <property type="match status" value="1"/>
</dbReference>
<keyword evidence="4" id="KW-0460">Magnesium</keyword>
<keyword evidence="4" id="KW-0479">Metal-binding</keyword>
<dbReference type="CDD" id="cd01627">
    <property type="entry name" value="HAD_TPP"/>
    <property type="match status" value="1"/>
</dbReference>
<comment type="pathway">
    <text evidence="1 4">Glycan biosynthesis; trehalose biosynthesis.</text>
</comment>
<evidence type="ECO:0000256" key="1">
    <source>
        <dbReference type="ARBA" id="ARBA00005199"/>
    </source>
</evidence>
<name>A0ABY6MSI3_9BURK</name>
<evidence type="ECO:0000313" key="7">
    <source>
        <dbReference type="Proteomes" id="UP001163266"/>
    </source>
</evidence>
<comment type="catalytic activity">
    <reaction evidence="4">
        <text>alpha,alpha-trehalose 6-phosphate + H2O = alpha,alpha-trehalose + phosphate</text>
        <dbReference type="Rhea" id="RHEA:23420"/>
        <dbReference type="ChEBI" id="CHEBI:15377"/>
        <dbReference type="ChEBI" id="CHEBI:16551"/>
        <dbReference type="ChEBI" id="CHEBI:43474"/>
        <dbReference type="ChEBI" id="CHEBI:58429"/>
        <dbReference type="EC" id="3.1.3.12"/>
    </reaction>
</comment>
<reference evidence="6" key="1">
    <citation type="submission" date="2022-10" db="EMBL/GenBank/DDBJ databases">
        <title>Complete genome sequence of Schlegelella aquatica LMG 23380.</title>
        <authorList>
            <person name="Musilova J."/>
            <person name="Kourilova X."/>
            <person name="Bezdicek M."/>
            <person name="Hermankova K."/>
            <person name="Obruca S."/>
            <person name="Sedlar K."/>
        </authorList>
    </citation>
    <scope>NUCLEOTIDE SEQUENCE</scope>
    <source>
        <strain evidence="6">LMG 23380</strain>
    </source>
</reference>
<evidence type="ECO:0000256" key="2">
    <source>
        <dbReference type="ARBA" id="ARBA00008770"/>
    </source>
</evidence>
<keyword evidence="3 4" id="KW-0378">Hydrolase</keyword>
<dbReference type="RefSeq" id="WP_264892670.1">
    <property type="nucleotide sequence ID" value="NZ_CP110257.1"/>
</dbReference>
<dbReference type="InterPro" id="IPR023214">
    <property type="entry name" value="HAD_sf"/>
</dbReference>
<dbReference type="NCBIfam" id="TIGR00685">
    <property type="entry name" value="T6PP"/>
    <property type="match status" value="1"/>
</dbReference>
<dbReference type="SUPFAM" id="SSF56784">
    <property type="entry name" value="HAD-like"/>
    <property type="match status" value="1"/>
</dbReference>
<dbReference type="Pfam" id="PF02358">
    <property type="entry name" value="Trehalose_PPase"/>
    <property type="match status" value="1"/>
</dbReference>
<accession>A0ABY6MSI3</accession>
<comment type="function">
    <text evidence="4">Removes the phosphate from trehalose 6-phosphate to produce free trehalose.</text>
</comment>
<sequence length="290" mass="30434">MSPAPLSVSELPLLTPDAALFLDFDGTLADLAPRPDAVRVPPSLIHTLQRLQQALHGAVAVVSGRPLEQLDELLRPLRLPSAGVHGVERRSADGYVQRLAAPALDRVIEAAQALCARLPGLLVERKHGAVALHYRQAPELRPYCEAALRAALEDAPGLTLLHGKMVYEVKPAVANKGHAIQAFLREPPFRGRRALFAGDDVTDEDGFAAVQSEGGTAIKVGDGPSCARWRLGDPQALREWLAQCAHALDAAPVNGNRPAAAPGEAAAGTSREAGPEAARAVRAAALPGGA</sequence>
<dbReference type="GO" id="GO:0004805">
    <property type="term" value="F:trehalose-phosphatase activity"/>
    <property type="evidence" value="ECO:0007669"/>
    <property type="project" value="UniProtKB-EC"/>
</dbReference>
<dbReference type="Gene3D" id="3.30.70.1020">
    <property type="entry name" value="Trehalose-6-phosphate phosphatase related protein, domain 2"/>
    <property type="match status" value="1"/>
</dbReference>
<dbReference type="InterPro" id="IPR036412">
    <property type="entry name" value="HAD-like_sf"/>
</dbReference>
<dbReference type="InterPro" id="IPR003337">
    <property type="entry name" value="Trehalose_PPase"/>
</dbReference>
<dbReference type="EC" id="3.1.3.12" evidence="4"/>
<feature type="region of interest" description="Disordered" evidence="5">
    <location>
        <begin position="255"/>
        <end position="290"/>
    </location>
</feature>
<feature type="compositionally biased region" description="Low complexity" evidence="5">
    <location>
        <begin position="258"/>
        <end position="290"/>
    </location>
</feature>
<protein>
    <recommendedName>
        <fullName evidence="4">Trehalose 6-phosphate phosphatase</fullName>
        <ecNumber evidence="4">3.1.3.12</ecNumber>
    </recommendedName>
</protein>
<dbReference type="EMBL" id="CP110257">
    <property type="protein sequence ID" value="UZD54969.1"/>
    <property type="molecule type" value="Genomic_DNA"/>
</dbReference>
<dbReference type="NCBIfam" id="TIGR01484">
    <property type="entry name" value="HAD-SF-IIB"/>
    <property type="match status" value="1"/>
</dbReference>
<dbReference type="InterPro" id="IPR006379">
    <property type="entry name" value="HAD-SF_hydro_IIB"/>
</dbReference>
<comment type="cofactor">
    <cofactor evidence="4">
        <name>Mg(2+)</name>
        <dbReference type="ChEBI" id="CHEBI:18420"/>
    </cofactor>
</comment>
<comment type="similarity">
    <text evidence="2 4">Belongs to the trehalose phosphatase family.</text>
</comment>
<organism evidence="6 7">
    <name type="scientific">Caldimonas aquatica</name>
    <dbReference type="NCBI Taxonomy" id="376175"/>
    <lineage>
        <taxon>Bacteria</taxon>
        <taxon>Pseudomonadati</taxon>
        <taxon>Pseudomonadota</taxon>
        <taxon>Betaproteobacteria</taxon>
        <taxon>Burkholderiales</taxon>
        <taxon>Sphaerotilaceae</taxon>
        <taxon>Caldimonas</taxon>
    </lineage>
</organism>
<evidence type="ECO:0000256" key="3">
    <source>
        <dbReference type="ARBA" id="ARBA00022801"/>
    </source>
</evidence>
<evidence type="ECO:0000256" key="5">
    <source>
        <dbReference type="SAM" id="MobiDB-lite"/>
    </source>
</evidence>
<dbReference type="PANTHER" id="PTHR43768">
    <property type="entry name" value="TREHALOSE 6-PHOSPHATE PHOSPHATASE"/>
    <property type="match status" value="1"/>
</dbReference>
<gene>
    <name evidence="6" type="primary">otsB</name>
    <name evidence="6" type="ORF">OMP39_15100</name>
</gene>
<evidence type="ECO:0000313" key="6">
    <source>
        <dbReference type="EMBL" id="UZD54969.1"/>
    </source>
</evidence>
<evidence type="ECO:0000256" key="4">
    <source>
        <dbReference type="RuleBase" id="RU361117"/>
    </source>
</evidence>
<dbReference type="PANTHER" id="PTHR43768:SF3">
    <property type="entry name" value="TREHALOSE 6-PHOSPHATE PHOSPHATASE"/>
    <property type="match status" value="1"/>
</dbReference>
<dbReference type="InterPro" id="IPR044651">
    <property type="entry name" value="OTSB-like"/>
</dbReference>
<proteinExistence type="inferred from homology"/>